<evidence type="ECO:0000313" key="2">
    <source>
        <dbReference type="Proteomes" id="UP000321353"/>
    </source>
</evidence>
<reference evidence="1 2" key="1">
    <citation type="submission" date="2019-02" db="EMBL/GenBank/DDBJ databases">
        <title>Planctomycetal bacteria perform biofilm scaping via a novel small molecule.</title>
        <authorList>
            <person name="Jeske O."/>
            <person name="Boedeker C."/>
            <person name="Wiegand S."/>
            <person name="Breitling P."/>
            <person name="Kallscheuer N."/>
            <person name="Jogler M."/>
            <person name="Rohde M."/>
            <person name="Petersen J."/>
            <person name="Medema M.H."/>
            <person name="Surup F."/>
            <person name="Jogler C."/>
        </authorList>
    </citation>
    <scope>NUCLEOTIDE SEQUENCE [LARGE SCALE GENOMIC DNA]</scope>
    <source>
        <strain evidence="1 2">Mal15</strain>
    </source>
</reference>
<dbReference type="KEGG" id="smam:Mal15_18380"/>
<organism evidence="1 2">
    <name type="scientific">Stieleria maiorica</name>
    <dbReference type="NCBI Taxonomy" id="2795974"/>
    <lineage>
        <taxon>Bacteria</taxon>
        <taxon>Pseudomonadati</taxon>
        <taxon>Planctomycetota</taxon>
        <taxon>Planctomycetia</taxon>
        <taxon>Pirellulales</taxon>
        <taxon>Pirellulaceae</taxon>
        <taxon>Stieleria</taxon>
    </lineage>
</organism>
<gene>
    <name evidence="1" type="ORF">Mal15_18380</name>
</gene>
<protein>
    <submittedName>
        <fullName evidence="1">Uncharacterized protein</fullName>
    </submittedName>
</protein>
<sequence length="50" mass="5248">MRRTTNFGGFVSDCFAATILLSIVSTAGISAEEVKEGQPIGAISYTVPIQ</sequence>
<dbReference type="EMBL" id="CP036264">
    <property type="protein sequence ID" value="QEF97794.1"/>
    <property type="molecule type" value="Genomic_DNA"/>
</dbReference>
<dbReference type="AlphaFoldDB" id="A0A5B9MDW2"/>
<evidence type="ECO:0000313" key="1">
    <source>
        <dbReference type="EMBL" id="QEF97794.1"/>
    </source>
</evidence>
<dbReference type="Proteomes" id="UP000321353">
    <property type="component" value="Chromosome"/>
</dbReference>
<dbReference type="RefSeq" id="WP_167546688.1">
    <property type="nucleotide sequence ID" value="NZ_CP036264.1"/>
</dbReference>
<name>A0A5B9MDW2_9BACT</name>
<accession>A0A5B9MDW2</accession>
<proteinExistence type="predicted"/>
<keyword evidence="2" id="KW-1185">Reference proteome</keyword>